<keyword evidence="6 8" id="KW-0472">Membrane</keyword>
<dbReference type="Pfam" id="PF07715">
    <property type="entry name" value="Plug"/>
    <property type="match status" value="1"/>
</dbReference>
<dbReference type="InterPro" id="IPR008969">
    <property type="entry name" value="CarboxyPept-like_regulatory"/>
</dbReference>
<dbReference type="InterPro" id="IPR012910">
    <property type="entry name" value="Plug_dom"/>
</dbReference>
<accession>A0ABR9XNA4</accession>
<dbReference type="Pfam" id="PF00593">
    <property type="entry name" value="TonB_dep_Rec_b-barrel"/>
    <property type="match status" value="1"/>
</dbReference>
<organism evidence="13 14">
    <name type="scientific">Mucilaginibacter boryungensis</name>
    <dbReference type="NCBI Taxonomy" id="768480"/>
    <lineage>
        <taxon>Bacteria</taxon>
        <taxon>Pseudomonadati</taxon>
        <taxon>Bacteroidota</taxon>
        <taxon>Sphingobacteriia</taxon>
        <taxon>Sphingobacteriales</taxon>
        <taxon>Sphingobacteriaceae</taxon>
        <taxon>Mucilaginibacter</taxon>
    </lineage>
</organism>
<dbReference type="InterPro" id="IPR000531">
    <property type="entry name" value="Beta-barrel_TonB"/>
</dbReference>
<evidence type="ECO:0000256" key="6">
    <source>
        <dbReference type="ARBA" id="ARBA00023136"/>
    </source>
</evidence>
<protein>
    <submittedName>
        <fullName evidence="13">SusC/RagA family TonB-linked outer membrane protein</fullName>
    </submittedName>
</protein>
<evidence type="ECO:0000256" key="2">
    <source>
        <dbReference type="ARBA" id="ARBA00022448"/>
    </source>
</evidence>
<feature type="chain" id="PRO_5047367047" evidence="10">
    <location>
        <begin position="22"/>
        <end position="1057"/>
    </location>
</feature>
<dbReference type="InterPro" id="IPR023997">
    <property type="entry name" value="TonB-dep_OMP_SusC/RagA_CS"/>
</dbReference>
<keyword evidence="4 8" id="KW-0812">Transmembrane</keyword>
<feature type="domain" description="TonB-dependent receptor plug" evidence="12">
    <location>
        <begin position="116"/>
        <end position="232"/>
    </location>
</feature>
<evidence type="ECO:0000256" key="7">
    <source>
        <dbReference type="ARBA" id="ARBA00023237"/>
    </source>
</evidence>
<dbReference type="NCBIfam" id="TIGR04056">
    <property type="entry name" value="OMP_RagA_SusC"/>
    <property type="match status" value="1"/>
</dbReference>
<evidence type="ECO:0000259" key="12">
    <source>
        <dbReference type="Pfam" id="PF07715"/>
    </source>
</evidence>
<keyword evidence="7 8" id="KW-0998">Cell outer membrane</keyword>
<comment type="caution">
    <text evidence="13">The sequence shown here is derived from an EMBL/GenBank/DDBJ whole genome shotgun (WGS) entry which is preliminary data.</text>
</comment>
<evidence type="ECO:0000259" key="11">
    <source>
        <dbReference type="Pfam" id="PF00593"/>
    </source>
</evidence>
<keyword evidence="2 8" id="KW-0813">Transport</keyword>
<dbReference type="Proteomes" id="UP000632774">
    <property type="component" value="Unassembled WGS sequence"/>
</dbReference>
<proteinExistence type="inferred from homology"/>
<dbReference type="Pfam" id="PF13715">
    <property type="entry name" value="CarbopepD_reg_2"/>
    <property type="match status" value="1"/>
</dbReference>
<sequence>MKKNLLKFVFVLLLLSSKAYSQSRTITGTVTGKDDGAPIPGVTVVVAGTKSGVTTNGSGSYTIKVPSGPQSLVFTSIGYLKKTEKITGSILNVSLESDTKSLAEVQVVGYGTTTKRANVGNIATVKGSEVVEQPVQNFQQALGGRAPGAQITIANGVSNTTPVFRIRGTNSISLSSQPLFVVDGVTVFAGDYGNESGGSALSNIDPNDIESIDIAKDGAATAIYGSQGANGVVFITTKKGKKGTAVISVNAYTGVTNVSRLPQVLNAAQYVALKNEAMVNAGVYSAATVPASGFGHAGFTTDASGNQVDTKWADLVYHTGKTYNVSTSISGGTEKTTYYGSANWSSQEGIIRRDAYKNKGMNFNIDHKANKYITLGMKVSYVDQLSLAAVTSGSLAGEQYATAGLGREALLLPPDISPYNADGSYNTNGAGMGTQGNVGSAYGTIAYTNPVSALALDRANAEISHTSANVYLQVKPTPWITLKTLYGADIIFNTADSFTNPITNYVSGVNTASALAFESTNKRYVWDNTAQFDHTFFGKHNFSLLLGNEQRGTNTNSFQLNRSVLSDPAFNVIQAGYSTTTYGGGGIGVNYLVSFFGRLNYNFDEKYFLSGTIRRDGYSGFGADKKYGYFPGFGASWVVDKEKFWDNMHFDKVFSSLKLRGSYAQVGNSNVGDFGSYTLYSASGLYNGQGTVLPSSTGNDKLGWETSKKTDIGFTVGFFKDRLTLDAAAYYNNINGLLYNVPAPPSAGLASNPLVNVGSMWNKGLEFDLNASIIQNSSFRWTANFNISFNQNKITALATGINQYTSGTTTSEITNISQVGYSIGNLWMIRSAGVDPNNGRRIWINAAGTKVEYAPTGTTATPTQKWYYMDGTAAPAITQAADAVNYANSTPKAYGGFSNTFSYKGFDLNILCTYQLGFSVYYGTQATLTDQRFWNNSTIILNHWTTPGQTAQYPQVYYGDNVSNGTGLPSDFNVYKGDFLKLKTVNFGYTIPKNITSKVNISNLRVFVSAQNLAIITKYPGPDPEVSAGGTGNSTQGIDRNTAANARVITAGISLKF</sequence>
<dbReference type="SUPFAM" id="SSF49464">
    <property type="entry name" value="Carboxypeptidase regulatory domain-like"/>
    <property type="match status" value="1"/>
</dbReference>
<keyword evidence="5 9" id="KW-0798">TonB box</keyword>
<evidence type="ECO:0000313" key="13">
    <source>
        <dbReference type="EMBL" id="MBE9668707.1"/>
    </source>
</evidence>
<feature type="domain" description="TonB-dependent receptor-like beta-barrel" evidence="11">
    <location>
        <begin position="423"/>
        <end position="920"/>
    </location>
</feature>
<reference evidence="13 14" key="1">
    <citation type="submission" date="2020-10" db="EMBL/GenBank/DDBJ databases">
        <title>Mucilaginibacter mali sp. nov., isolated from rhizosphere soil of apple orchard.</title>
        <authorList>
            <person name="Lee J.-S."/>
            <person name="Kim H.S."/>
            <person name="Kim J.-S."/>
        </authorList>
    </citation>
    <scope>NUCLEOTIDE SEQUENCE [LARGE SCALE GENOMIC DNA]</scope>
    <source>
        <strain evidence="13 14">KCTC 23157</strain>
    </source>
</reference>
<dbReference type="Gene3D" id="2.170.130.10">
    <property type="entry name" value="TonB-dependent receptor, plug domain"/>
    <property type="match status" value="1"/>
</dbReference>
<keyword evidence="14" id="KW-1185">Reference proteome</keyword>
<evidence type="ECO:0000256" key="5">
    <source>
        <dbReference type="ARBA" id="ARBA00023077"/>
    </source>
</evidence>
<dbReference type="InterPro" id="IPR036942">
    <property type="entry name" value="Beta-barrel_TonB_sf"/>
</dbReference>
<dbReference type="InterPro" id="IPR037066">
    <property type="entry name" value="Plug_dom_sf"/>
</dbReference>
<dbReference type="InterPro" id="IPR023996">
    <property type="entry name" value="TonB-dep_OMP_SusC/RagA"/>
</dbReference>
<keyword evidence="3 8" id="KW-1134">Transmembrane beta strand</keyword>
<comment type="subcellular location">
    <subcellularLocation>
        <location evidence="1 8">Cell outer membrane</location>
        <topology evidence="1 8">Multi-pass membrane protein</topology>
    </subcellularLocation>
</comment>
<evidence type="ECO:0000256" key="9">
    <source>
        <dbReference type="RuleBase" id="RU003357"/>
    </source>
</evidence>
<dbReference type="InterPro" id="IPR039426">
    <property type="entry name" value="TonB-dep_rcpt-like"/>
</dbReference>
<dbReference type="Gene3D" id="2.40.170.20">
    <property type="entry name" value="TonB-dependent receptor, beta-barrel domain"/>
    <property type="match status" value="1"/>
</dbReference>
<evidence type="ECO:0000256" key="3">
    <source>
        <dbReference type="ARBA" id="ARBA00022452"/>
    </source>
</evidence>
<evidence type="ECO:0000256" key="4">
    <source>
        <dbReference type="ARBA" id="ARBA00022692"/>
    </source>
</evidence>
<evidence type="ECO:0000313" key="14">
    <source>
        <dbReference type="Proteomes" id="UP000632774"/>
    </source>
</evidence>
<gene>
    <name evidence="13" type="ORF">IRJ18_20220</name>
</gene>
<evidence type="ECO:0000256" key="8">
    <source>
        <dbReference type="PROSITE-ProRule" id="PRU01360"/>
    </source>
</evidence>
<evidence type="ECO:0000256" key="1">
    <source>
        <dbReference type="ARBA" id="ARBA00004571"/>
    </source>
</evidence>
<name>A0ABR9XNA4_9SPHI</name>
<evidence type="ECO:0000256" key="10">
    <source>
        <dbReference type="SAM" id="SignalP"/>
    </source>
</evidence>
<dbReference type="SUPFAM" id="SSF56935">
    <property type="entry name" value="Porins"/>
    <property type="match status" value="1"/>
</dbReference>
<dbReference type="PROSITE" id="PS52016">
    <property type="entry name" value="TONB_DEPENDENT_REC_3"/>
    <property type="match status" value="1"/>
</dbReference>
<keyword evidence="10" id="KW-0732">Signal</keyword>
<feature type="signal peptide" evidence="10">
    <location>
        <begin position="1"/>
        <end position="21"/>
    </location>
</feature>
<dbReference type="Gene3D" id="2.60.40.1120">
    <property type="entry name" value="Carboxypeptidase-like, regulatory domain"/>
    <property type="match status" value="1"/>
</dbReference>
<dbReference type="RefSeq" id="WP_194108094.1">
    <property type="nucleotide sequence ID" value="NZ_JADFFM010000002.1"/>
</dbReference>
<dbReference type="NCBIfam" id="TIGR04057">
    <property type="entry name" value="SusC_RagA_signa"/>
    <property type="match status" value="1"/>
</dbReference>
<comment type="similarity">
    <text evidence="8 9">Belongs to the TonB-dependent receptor family.</text>
</comment>
<dbReference type="EMBL" id="JADFFM010000002">
    <property type="protein sequence ID" value="MBE9668707.1"/>
    <property type="molecule type" value="Genomic_DNA"/>
</dbReference>